<gene>
    <name evidence="2" type="ORF">GCM10007852_09800</name>
</gene>
<accession>A0AA37SVW5</accession>
<proteinExistence type="predicted"/>
<organism evidence="2 3">
    <name type="scientific">Agaribacter marinus</name>
    <dbReference type="NCBI Taxonomy" id="1431249"/>
    <lineage>
        <taxon>Bacteria</taxon>
        <taxon>Pseudomonadati</taxon>
        <taxon>Pseudomonadota</taxon>
        <taxon>Gammaproteobacteria</taxon>
        <taxon>Alteromonadales</taxon>
        <taxon>Alteromonadaceae</taxon>
        <taxon>Agaribacter</taxon>
    </lineage>
</organism>
<protein>
    <recommendedName>
        <fullName evidence="1">SMEK domain-containing protein</fullName>
    </recommendedName>
</protein>
<dbReference type="Proteomes" id="UP001156601">
    <property type="component" value="Unassembled WGS sequence"/>
</dbReference>
<dbReference type="AlphaFoldDB" id="A0AA37SVW5"/>
<dbReference type="NCBIfam" id="NF033859">
    <property type="entry name" value="SMEK_N"/>
    <property type="match status" value="1"/>
</dbReference>
<evidence type="ECO:0000313" key="2">
    <source>
        <dbReference type="EMBL" id="GLR70072.1"/>
    </source>
</evidence>
<dbReference type="InterPro" id="IPR047740">
    <property type="entry name" value="SMEK_dom"/>
</dbReference>
<dbReference type="EMBL" id="BSOT01000005">
    <property type="protein sequence ID" value="GLR70072.1"/>
    <property type="molecule type" value="Genomic_DNA"/>
</dbReference>
<dbReference type="Pfam" id="PF21941">
    <property type="entry name" value="SMEK_N"/>
    <property type="match status" value="1"/>
</dbReference>
<name>A0AA37SVW5_9ALTE</name>
<reference evidence="2" key="2">
    <citation type="submission" date="2023-01" db="EMBL/GenBank/DDBJ databases">
        <title>Draft genome sequence of Agaribacter marinus strain NBRC 110023.</title>
        <authorList>
            <person name="Sun Q."/>
            <person name="Mori K."/>
        </authorList>
    </citation>
    <scope>NUCLEOTIDE SEQUENCE</scope>
    <source>
        <strain evidence="2">NBRC 110023</strain>
    </source>
</reference>
<sequence>MDVLNVENELREVVARVVTQVELASKQGRLDINLAMEDAFIPILKELFHLPKLHNLNAKQKNYPGIDLGDEYDRVAFQVTATTDLEKVKKTLSIFIDKDYQSNFDELFILMLVGKQKSYSQQAIDKITGPTFSFNAKTQIIDCGDILSKLTDLRVTAQRRILHEFKLILGEIDGYLALREPKTDVPVVFTSNLAPINFPPKVFIAETTINKKDVLSRAKKELEYKGRKSDMLMCIRLALQLEGSRFVGWAFHDGKIFTFDDFEANTALKSLIDVGTIEEVGSDELYNSEYVEYENVFKSLLQGQIREQLLPHNVNFDMYEKQFYFNRESEKQTHRKETWKGMKTAHRTVFERVDSKKEPGSLAHYKHLSFKLRFIYTMGHYHALIVPSWLYTYNSFRRSRFHDKLVTKQKKLENNQAVRNLTRFIAFYLSQMTDQEVKFGSLIQLVPENITEDVVDIDEEE</sequence>
<evidence type="ECO:0000313" key="3">
    <source>
        <dbReference type="Proteomes" id="UP001156601"/>
    </source>
</evidence>
<comment type="caution">
    <text evidence="2">The sequence shown here is derived from an EMBL/GenBank/DDBJ whole genome shotgun (WGS) entry which is preliminary data.</text>
</comment>
<dbReference type="RefSeq" id="WP_284216377.1">
    <property type="nucleotide sequence ID" value="NZ_BSOT01000005.1"/>
</dbReference>
<keyword evidence="3" id="KW-1185">Reference proteome</keyword>
<feature type="domain" description="SMEK" evidence="1">
    <location>
        <begin position="10"/>
        <end position="150"/>
    </location>
</feature>
<reference evidence="2" key="1">
    <citation type="journal article" date="2014" name="Int. J. Syst. Evol. Microbiol.">
        <title>Complete genome sequence of Corynebacterium casei LMG S-19264T (=DSM 44701T), isolated from a smear-ripened cheese.</title>
        <authorList>
            <consortium name="US DOE Joint Genome Institute (JGI-PGF)"/>
            <person name="Walter F."/>
            <person name="Albersmeier A."/>
            <person name="Kalinowski J."/>
            <person name="Ruckert C."/>
        </authorList>
    </citation>
    <scope>NUCLEOTIDE SEQUENCE</scope>
    <source>
        <strain evidence="2">NBRC 110023</strain>
    </source>
</reference>
<evidence type="ECO:0000259" key="1">
    <source>
        <dbReference type="Pfam" id="PF21941"/>
    </source>
</evidence>